<proteinExistence type="predicted"/>
<organism evidence="3 4">
    <name type="scientific">Diaphorina citri</name>
    <name type="common">Asian citrus psyllid</name>
    <dbReference type="NCBI Taxonomy" id="121845"/>
    <lineage>
        <taxon>Eukaryota</taxon>
        <taxon>Metazoa</taxon>
        <taxon>Ecdysozoa</taxon>
        <taxon>Arthropoda</taxon>
        <taxon>Hexapoda</taxon>
        <taxon>Insecta</taxon>
        <taxon>Pterygota</taxon>
        <taxon>Neoptera</taxon>
        <taxon>Paraneoptera</taxon>
        <taxon>Hemiptera</taxon>
        <taxon>Sternorrhyncha</taxon>
        <taxon>Psylloidea</taxon>
        <taxon>Psyllidae</taxon>
        <taxon>Diaphorininae</taxon>
        <taxon>Diaphorina</taxon>
    </lineage>
</organism>
<accession>A0A3Q0JK56</accession>
<dbReference type="PANTHER" id="PTHR47055:SF3">
    <property type="entry name" value="PHORBOL-ESTER_DAG-TYPE DOMAIN-CONTAINING PROTEIN"/>
    <property type="match status" value="1"/>
</dbReference>
<dbReference type="AlphaFoldDB" id="A0A3Q0JK56"/>
<feature type="domain" description="PiggyBac transposable element-derived protein" evidence="2">
    <location>
        <begin position="122"/>
        <end position="487"/>
    </location>
</feature>
<dbReference type="GO" id="GO:0043565">
    <property type="term" value="F:sequence-specific DNA binding"/>
    <property type="evidence" value="ECO:0007669"/>
    <property type="project" value="TreeGrafter"/>
</dbReference>
<name>A0A3Q0JK56_DIACI</name>
<dbReference type="InterPro" id="IPR052638">
    <property type="entry name" value="PiggyBac_TE-derived"/>
</dbReference>
<sequence length="578" mass="66557">MTSLRDGLAPDLTVQEALDLLFAQEDPVVDTVYIAPPPAAVESDEDSCDEDTGGLADNLNHRQLQAPAEIRLPRRMESADDITIIENLHKTSSSRTWVSGNMENTHKRPFPTRDFDKYKDFSPIELFELFFDDEIIDLLVEESNKYALFIEANNPVITRSEMKCFLGILILSGYNILPSKRLYWDNNLDTKNTLIQNAMRRNRFELILRFLHCADNTNPNLSNKIWKIQPLVDKIKKKCMENYVPDQNLSYDEAMVKYYGQHSCKQYIKGKPIRFGYKVWSLCTTEGYLVNFEIYQGKSLRSSGLYDNAFGKCVSPLISMINDFPNDIRALPMNFHFDNLFTSLQLLSYLRERGYGGTGTIRENRLPKSCPLVHKKSLKQKNRGFSCASISKEDGVIVSKWVDNSVVSVASNCIGLEPNSFVKRFSKKEKKIINVPRPFIVAEYNRSMGGVDRMDQNLSAYRIHIRNKKWYWPLLTWLIDVSIQNAWLNMRGTGKSIRHLEFRRAIVQGYPGRSQSMFRSSLLPDTRFDGLHHYIKKIEKKRRCVGLNCTGKSSAVRFECMKCNVGLCIECFVAFHTR</sequence>
<dbReference type="GeneID" id="113471929"/>
<dbReference type="InterPro" id="IPR029526">
    <property type="entry name" value="PGBD"/>
</dbReference>
<evidence type="ECO:0000256" key="1">
    <source>
        <dbReference type="SAM" id="MobiDB-lite"/>
    </source>
</evidence>
<evidence type="ECO:0000313" key="3">
    <source>
        <dbReference type="Proteomes" id="UP000079169"/>
    </source>
</evidence>
<feature type="region of interest" description="Disordered" evidence="1">
    <location>
        <begin position="38"/>
        <end position="57"/>
    </location>
</feature>
<dbReference type="KEGG" id="dci:113471929"/>
<dbReference type="PANTHER" id="PTHR47055">
    <property type="entry name" value="DDE_TNP_1_7 DOMAIN-CONTAINING PROTEIN"/>
    <property type="match status" value="1"/>
</dbReference>
<dbReference type="Pfam" id="PF13843">
    <property type="entry name" value="DDE_Tnp_1_7"/>
    <property type="match status" value="1"/>
</dbReference>
<evidence type="ECO:0000313" key="4">
    <source>
        <dbReference type="RefSeq" id="XP_026687210.1"/>
    </source>
</evidence>
<dbReference type="STRING" id="121845.A0A3Q0JK56"/>
<dbReference type="Proteomes" id="UP000079169">
    <property type="component" value="Unplaced"/>
</dbReference>
<dbReference type="RefSeq" id="XP_026687210.1">
    <property type="nucleotide sequence ID" value="XM_026831409.1"/>
</dbReference>
<dbReference type="PaxDb" id="121845-A0A3Q0JK56"/>
<protein>
    <submittedName>
        <fullName evidence="4">PiggyBac transposable element-derived protein 3-like</fullName>
    </submittedName>
</protein>
<reference evidence="4" key="1">
    <citation type="submission" date="2025-08" db="UniProtKB">
        <authorList>
            <consortium name="RefSeq"/>
        </authorList>
    </citation>
    <scope>IDENTIFICATION</scope>
</reference>
<evidence type="ECO:0000259" key="2">
    <source>
        <dbReference type="Pfam" id="PF13843"/>
    </source>
</evidence>
<feature type="compositionally biased region" description="Acidic residues" evidence="1">
    <location>
        <begin position="42"/>
        <end position="52"/>
    </location>
</feature>
<keyword evidence="3" id="KW-1185">Reference proteome</keyword>
<gene>
    <name evidence="4" type="primary">LOC113471929</name>
</gene>